<sequence>MSTNMTINVTPEQMSALRALLAQIDAQSAQQEAHQSGQQSLHTPQSPSIIAPPQRPEVEQYRLEDGSFPDYLADGRRKKRINGEATLRYIYKLPKDTQQQQQSPSPLPSTIQSTPRVQHQSPQSGAYQSGPRATQSPGLISHNQTQILPQPGSQVHNSKYGEIAREAEESKARLATLRSDLRPTTNLPPQASPPQFEQLSEPPRHWTQSRAESNMPPPDFKSNMLGPDDLKRLVNRNRPAASASGPGPSSDGNNTKTM</sequence>
<evidence type="ECO:0000313" key="2">
    <source>
        <dbReference type="EMBL" id="KAK3048294.1"/>
    </source>
</evidence>
<feature type="compositionally biased region" description="Polar residues" evidence="1">
    <location>
        <begin position="182"/>
        <end position="198"/>
    </location>
</feature>
<name>A0AAJ0DE40_9PEZI</name>
<feature type="region of interest" description="Disordered" evidence="1">
    <location>
        <begin position="27"/>
        <end position="56"/>
    </location>
</feature>
<feature type="compositionally biased region" description="Low complexity" evidence="1">
    <location>
        <begin position="97"/>
        <end position="115"/>
    </location>
</feature>
<dbReference type="EMBL" id="JAWDJX010000050">
    <property type="protein sequence ID" value="KAK3048294.1"/>
    <property type="molecule type" value="Genomic_DNA"/>
</dbReference>
<evidence type="ECO:0000256" key="1">
    <source>
        <dbReference type="SAM" id="MobiDB-lite"/>
    </source>
</evidence>
<accession>A0AAJ0DE40</accession>
<keyword evidence="3" id="KW-1185">Reference proteome</keyword>
<comment type="caution">
    <text evidence="2">The sequence shown here is derived from an EMBL/GenBank/DDBJ whole genome shotgun (WGS) entry which is preliminary data.</text>
</comment>
<feature type="compositionally biased region" description="Basic and acidic residues" evidence="1">
    <location>
        <begin position="162"/>
        <end position="172"/>
    </location>
</feature>
<organism evidence="2 3">
    <name type="scientific">Extremus antarcticus</name>
    <dbReference type="NCBI Taxonomy" id="702011"/>
    <lineage>
        <taxon>Eukaryota</taxon>
        <taxon>Fungi</taxon>
        <taxon>Dikarya</taxon>
        <taxon>Ascomycota</taxon>
        <taxon>Pezizomycotina</taxon>
        <taxon>Dothideomycetes</taxon>
        <taxon>Dothideomycetidae</taxon>
        <taxon>Mycosphaerellales</taxon>
        <taxon>Extremaceae</taxon>
        <taxon>Extremus</taxon>
    </lineage>
</organism>
<reference evidence="2" key="1">
    <citation type="submission" date="2023-04" db="EMBL/GenBank/DDBJ databases">
        <title>Black Yeasts Isolated from many extreme environments.</title>
        <authorList>
            <person name="Coleine C."/>
            <person name="Stajich J.E."/>
            <person name="Selbmann L."/>
        </authorList>
    </citation>
    <scope>NUCLEOTIDE SEQUENCE</scope>
    <source>
        <strain evidence="2">CCFEE 5312</strain>
    </source>
</reference>
<proteinExistence type="predicted"/>
<protein>
    <submittedName>
        <fullName evidence="2">Uncharacterized protein</fullName>
    </submittedName>
</protein>
<feature type="compositionally biased region" description="Polar residues" evidence="1">
    <location>
        <begin position="116"/>
        <end position="157"/>
    </location>
</feature>
<feature type="compositionally biased region" description="Low complexity" evidence="1">
    <location>
        <begin position="239"/>
        <end position="252"/>
    </location>
</feature>
<feature type="region of interest" description="Disordered" evidence="1">
    <location>
        <begin position="93"/>
        <end position="258"/>
    </location>
</feature>
<feature type="compositionally biased region" description="Polar residues" evidence="1">
    <location>
        <begin position="27"/>
        <end position="48"/>
    </location>
</feature>
<evidence type="ECO:0000313" key="3">
    <source>
        <dbReference type="Proteomes" id="UP001271007"/>
    </source>
</evidence>
<dbReference type="Proteomes" id="UP001271007">
    <property type="component" value="Unassembled WGS sequence"/>
</dbReference>
<dbReference type="AlphaFoldDB" id="A0AAJ0DE40"/>
<gene>
    <name evidence="2" type="ORF">LTR09_010287</name>
</gene>